<accession>A0ABT2RSM9</accession>
<dbReference type="InterPro" id="IPR038008">
    <property type="entry name" value="Jag_KH"/>
</dbReference>
<dbReference type="NCBIfam" id="NF041568">
    <property type="entry name" value="Jag_EloR"/>
    <property type="match status" value="1"/>
</dbReference>
<keyword evidence="5 6" id="KW-0961">Cell wall biogenesis/degradation</keyword>
<dbReference type="Gene3D" id="3.30.1370.50">
    <property type="entry name" value="R3H-like domain"/>
    <property type="match status" value="1"/>
</dbReference>
<dbReference type="Gene3D" id="3.30.300.20">
    <property type="match status" value="1"/>
</dbReference>
<dbReference type="SMART" id="SM01245">
    <property type="entry name" value="Jag_N"/>
    <property type="match status" value="1"/>
</dbReference>
<comment type="domain">
    <text evidence="6">Has an N-terminal Jag-N domain and 2 RNA-binding domains (KH and R3H).</text>
</comment>
<dbReference type="InterPro" id="IPR001374">
    <property type="entry name" value="R3H_dom"/>
</dbReference>
<dbReference type="Pfam" id="PF14804">
    <property type="entry name" value="Jag_N"/>
    <property type="match status" value="1"/>
</dbReference>
<organism evidence="9 10">
    <name type="scientific">Laedolimicola ammoniilytica</name>
    <dbReference type="NCBI Taxonomy" id="2981771"/>
    <lineage>
        <taxon>Bacteria</taxon>
        <taxon>Bacillati</taxon>
        <taxon>Bacillota</taxon>
        <taxon>Clostridia</taxon>
        <taxon>Lachnospirales</taxon>
        <taxon>Lachnospiraceae</taxon>
        <taxon>Laedolimicola</taxon>
    </lineage>
</organism>
<evidence type="ECO:0000256" key="3">
    <source>
        <dbReference type="ARBA" id="ARBA00022960"/>
    </source>
</evidence>
<dbReference type="SMART" id="SM00393">
    <property type="entry name" value="R3H"/>
    <property type="match status" value="1"/>
</dbReference>
<evidence type="ECO:0000256" key="4">
    <source>
        <dbReference type="ARBA" id="ARBA00023186"/>
    </source>
</evidence>
<dbReference type="EMBL" id="JAOQKC010000001">
    <property type="protein sequence ID" value="MCU6695321.1"/>
    <property type="molecule type" value="Genomic_DNA"/>
</dbReference>
<dbReference type="RefSeq" id="WP_158361295.1">
    <property type="nucleotide sequence ID" value="NZ_JAOQKC010000001.1"/>
</dbReference>
<keyword evidence="4 6" id="KW-0143">Chaperone</keyword>
<evidence type="ECO:0000256" key="1">
    <source>
        <dbReference type="ARBA" id="ARBA00022490"/>
    </source>
</evidence>
<gene>
    <name evidence="6" type="primary">khpB</name>
    <name evidence="6" type="synonym">eloR</name>
    <name evidence="9" type="ORF">OCV63_00180</name>
</gene>
<evidence type="ECO:0000313" key="10">
    <source>
        <dbReference type="Proteomes" id="UP001652461"/>
    </source>
</evidence>
<comment type="caution">
    <text evidence="6">Lacks conserved residue(s) required for the propagation of feature annotation.</text>
</comment>
<dbReference type="InterPro" id="IPR039247">
    <property type="entry name" value="KhpB"/>
</dbReference>
<evidence type="ECO:0000313" key="9">
    <source>
        <dbReference type="EMBL" id="MCU6695321.1"/>
    </source>
</evidence>
<dbReference type="InterPro" id="IPR034079">
    <property type="entry name" value="R3H_KhpB"/>
</dbReference>
<comment type="function">
    <text evidence="6">A probable RNA chaperone. Forms a complex with KhpA which binds to cellular RNA and controls its expression. Plays a role in peptidoglycan (PG) homeostasis and cell length regulation.</text>
</comment>
<comment type="subunit">
    <text evidence="6">Forms a complex with KhpA.</text>
</comment>
<evidence type="ECO:0000259" key="8">
    <source>
        <dbReference type="PROSITE" id="PS51061"/>
    </source>
</evidence>
<keyword evidence="2 6" id="KW-0694">RNA-binding</keyword>
<evidence type="ECO:0000256" key="7">
    <source>
        <dbReference type="SAM" id="MobiDB-lite"/>
    </source>
</evidence>
<protein>
    <recommendedName>
        <fullName evidence="6">RNA-binding protein KhpB</fullName>
    </recommendedName>
    <alternativeName>
        <fullName evidence="6">RNA-binding protein EloR</fullName>
    </alternativeName>
</protein>
<evidence type="ECO:0000256" key="6">
    <source>
        <dbReference type="HAMAP-Rule" id="MF_00867"/>
    </source>
</evidence>
<evidence type="ECO:0000256" key="5">
    <source>
        <dbReference type="ARBA" id="ARBA00023316"/>
    </source>
</evidence>
<keyword evidence="3 6" id="KW-0133">Cell shape</keyword>
<comment type="caution">
    <text evidence="9">The sequence shown here is derived from an EMBL/GenBank/DDBJ whole genome shotgun (WGS) entry which is preliminary data.</text>
</comment>
<dbReference type="CDD" id="cd02644">
    <property type="entry name" value="R3H_jag"/>
    <property type="match status" value="1"/>
</dbReference>
<sequence>MESIEVSAKTIEDAVLEAAIQLGTTRDKVAYEVITQPTSGFLGIGGRKAVIRAHQKSDEEIEAKEKADKEMEKLLNRVNEKKEAPKPSEPVKKTEAPKKQEKPVEAKKQAAPKSEAPKAALASAVKEAPKAAVPASAPKSDKPAVPVDTAPVEKFLKDVFGAMGMEVTVNITQNPQDREMNITLDGADMGVLIGKRGQTLDSLQYLSSLVVNKNTEDYIRVKVDTENYRERRKATLENLAKNIAQKVKRTRKPVSLEPMNPYERRVIHSALQNDKYVCTHSEGEDPYRRVVVTLKEGVKLDNYGNRNRGRYNRNYNKKKER</sequence>
<dbReference type="Pfam" id="PF13083">
    <property type="entry name" value="KH_KhpA-B"/>
    <property type="match status" value="1"/>
</dbReference>
<name>A0ABT2RSM9_9FIRM</name>
<feature type="region of interest" description="Disordered" evidence="7">
    <location>
        <begin position="54"/>
        <end position="123"/>
    </location>
</feature>
<keyword evidence="1 6" id="KW-0963">Cytoplasm</keyword>
<dbReference type="HAMAP" id="MF_00867">
    <property type="entry name" value="KhpB"/>
    <property type="match status" value="1"/>
</dbReference>
<dbReference type="Proteomes" id="UP001652461">
    <property type="component" value="Unassembled WGS sequence"/>
</dbReference>
<keyword evidence="10" id="KW-1185">Reference proteome</keyword>
<dbReference type="InterPro" id="IPR036867">
    <property type="entry name" value="R3H_dom_sf"/>
</dbReference>
<dbReference type="Gene3D" id="3.30.30.80">
    <property type="entry name" value="probable RNA-binding protein from clostridium symbiosum atcc 14940"/>
    <property type="match status" value="1"/>
</dbReference>
<reference evidence="9 10" key="1">
    <citation type="journal article" date="2021" name="ISME Commun">
        <title>Automated analysis of genomic sequences facilitates high-throughput and comprehensive description of bacteria.</title>
        <authorList>
            <person name="Hitch T.C.A."/>
        </authorList>
    </citation>
    <scope>NUCLEOTIDE SEQUENCE [LARGE SCALE GENOMIC DNA]</scope>
    <source>
        <strain evidence="9 10">Sanger_04</strain>
    </source>
</reference>
<dbReference type="PROSITE" id="PS51061">
    <property type="entry name" value="R3H"/>
    <property type="match status" value="1"/>
</dbReference>
<feature type="compositionally biased region" description="Low complexity" evidence="7">
    <location>
        <begin position="109"/>
        <end position="123"/>
    </location>
</feature>
<comment type="similarity">
    <text evidence="6">Belongs to the KhpB RNA-binding protein family.</text>
</comment>
<dbReference type="Pfam" id="PF01424">
    <property type="entry name" value="R3H"/>
    <property type="match status" value="1"/>
</dbReference>
<dbReference type="InterPro" id="IPR038247">
    <property type="entry name" value="Jag_N_dom_sf"/>
</dbReference>
<dbReference type="InterPro" id="IPR015946">
    <property type="entry name" value="KH_dom-like_a/b"/>
</dbReference>
<dbReference type="PANTHER" id="PTHR35800:SF1">
    <property type="entry name" value="RNA-BINDING PROTEIN KHPB"/>
    <property type="match status" value="1"/>
</dbReference>
<proteinExistence type="inferred from homology"/>
<feature type="compositionally biased region" description="Basic and acidic residues" evidence="7">
    <location>
        <begin position="55"/>
        <end position="108"/>
    </location>
</feature>
<dbReference type="PANTHER" id="PTHR35800">
    <property type="entry name" value="PROTEIN JAG"/>
    <property type="match status" value="1"/>
</dbReference>
<dbReference type="CDD" id="cd02414">
    <property type="entry name" value="KH-II_Jag"/>
    <property type="match status" value="1"/>
</dbReference>
<feature type="domain" description="R3H" evidence="8">
    <location>
        <begin position="230"/>
        <end position="296"/>
    </location>
</feature>
<dbReference type="InterPro" id="IPR032782">
    <property type="entry name" value="KhpB_N"/>
</dbReference>
<evidence type="ECO:0000256" key="2">
    <source>
        <dbReference type="ARBA" id="ARBA00022884"/>
    </source>
</evidence>
<dbReference type="SUPFAM" id="SSF82708">
    <property type="entry name" value="R3H domain"/>
    <property type="match status" value="1"/>
</dbReference>
<comment type="subcellular location">
    <subcellularLocation>
        <location evidence="6">Cytoplasm</location>
    </subcellularLocation>
</comment>